<evidence type="ECO:0000313" key="2">
    <source>
        <dbReference type="Proteomes" id="UP000070366"/>
    </source>
</evidence>
<accession>A0A136Q2U4</accession>
<evidence type="ECO:0000313" key="1">
    <source>
        <dbReference type="EMBL" id="KXK65008.1"/>
    </source>
</evidence>
<name>A0A136Q2U4_9FIRM</name>
<sequence length="43" mass="4793">MTRFRFPGIIKLIGKGDEMESNRMPCDKRAAAAAESGCAFKMR</sequence>
<dbReference type="Proteomes" id="UP000070366">
    <property type="component" value="Unassembled WGS sequence"/>
</dbReference>
<dbReference type="AlphaFoldDB" id="A0A136Q2U4"/>
<keyword evidence="2" id="KW-1185">Reference proteome</keyword>
<dbReference type="EMBL" id="LSZW01000063">
    <property type="protein sequence ID" value="KXK65008.1"/>
    <property type="molecule type" value="Genomic_DNA"/>
</dbReference>
<comment type="caution">
    <text evidence="1">The sequence shown here is derived from an EMBL/GenBank/DDBJ whole genome shotgun (WGS) entry which is preliminary data.</text>
</comment>
<organism evidence="1 2">
    <name type="scientific">Christensenella minuta</name>
    <dbReference type="NCBI Taxonomy" id="626937"/>
    <lineage>
        <taxon>Bacteria</taxon>
        <taxon>Bacillati</taxon>
        <taxon>Bacillota</taxon>
        <taxon>Clostridia</taxon>
        <taxon>Christensenellales</taxon>
        <taxon>Christensenellaceae</taxon>
        <taxon>Christensenella</taxon>
    </lineage>
</organism>
<dbReference type="STRING" id="626937.HMPREF3293_02257"/>
<reference evidence="1 2" key="1">
    <citation type="submission" date="2016-02" db="EMBL/GenBank/DDBJ databases">
        <authorList>
            <person name="Wen L."/>
            <person name="He K."/>
            <person name="Yang H."/>
        </authorList>
    </citation>
    <scope>NUCLEOTIDE SEQUENCE [LARGE SCALE GENOMIC DNA]</scope>
    <source>
        <strain evidence="1 2">DSM 22607</strain>
    </source>
</reference>
<protein>
    <submittedName>
        <fullName evidence="1">Uncharacterized protein</fullName>
    </submittedName>
</protein>
<gene>
    <name evidence="1" type="ORF">HMPREF3293_02257</name>
</gene>
<proteinExistence type="predicted"/>